<sequence>MGTKYVNSLQFIEIQYVIRFYVKELRAKKQGLVGRNDEGDNRRNV</sequence>
<dbReference type="KEGG" id="pph:Ppha_2230"/>
<name>B4SDQ9_PELPB</name>
<organism evidence="1 2">
    <name type="scientific">Pelodictyon phaeoclathratiforme (strain DSM 5477 / BU-1)</name>
    <dbReference type="NCBI Taxonomy" id="324925"/>
    <lineage>
        <taxon>Bacteria</taxon>
        <taxon>Pseudomonadati</taxon>
        <taxon>Chlorobiota</taxon>
        <taxon>Chlorobiia</taxon>
        <taxon>Chlorobiales</taxon>
        <taxon>Chlorobiaceae</taxon>
        <taxon>Chlorobium/Pelodictyon group</taxon>
        <taxon>Pelodictyon</taxon>
    </lineage>
</organism>
<dbReference type="AlphaFoldDB" id="B4SDQ9"/>
<keyword evidence="2" id="KW-1185">Reference proteome</keyword>
<protein>
    <submittedName>
        <fullName evidence="1">Uncharacterized protein</fullName>
    </submittedName>
</protein>
<dbReference type="EMBL" id="CP001110">
    <property type="protein sequence ID" value="ACF44427.1"/>
    <property type="molecule type" value="Genomic_DNA"/>
</dbReference>
<proteinExistence type="predicted"/>
<dbReference type="Proteomes" id="UP000002724">
    <property type="component" value="Chromosome"/>
</dbReference>
<evidence type="ECO:0000313" key="2">
    <source>
        <dbReference type="Proteomes" id="UP000002724"/>
    </source>
</evidence>
<reference evidence="1 2" key="1">
    <citation type="submission" date="2008-06" db="EMBL/GenBank/DDBJ databases">
        <title>Complete sequence of Pelodictyon phaeoclathratiforme BU-1.</title>
        <authorList>
            <consortium name="US DOE Joint Genome Institute"/>
            <person name="Lucas S."/>
            <person name="Copeland A."/>
            <person name="Lapidus A."/>
            <person name="Glavina del Rio T."/>
            <person name="Dalin E."/>
            <person name="Tice H."/>
            <person name="Bruce D."/>
            <person name="Goodwin L."/>
            <person name="Pitluck S."/>
            <person name="Schmutz J."/>
            <person name="Larimer F."/>
            <person name="Land M."/>
            <person name="Hauser L."/>
            <person name="Kyrpides N."/>
            <person name="Mikhailova N."/>
            <person name="Liu Z."/>
            <person name="Li T."/>
            <person name="Zhao F."/>
            <person name="Overmann J."/>
            <person name="Bryant D.A."/>
            <person name="Richardson P."/>
        </authorList>
    </citation>
    <scope>NUCLEOTIDE SEQUENCE [LARGE SCALE GENOMIC DNA]</scope>
    <source>
        <strain evidence="2">DSM 5477 / BU-1</strain>
    </source>
</reference>
<evidence type="ECO:0000313" key="1">
    <source>
        <dbReference type="EMBL" id="ACF44427.1"/>
    </source>
</evidence>
<dbReference type="HOGENOM" id="CLU_3203176_0_0_10"/>
<gene>
    <name evidence="1" type="ordered locus">Ppha_2230</name>
</gene>
<accession>B4SDQ9</accession>